<organism evidence="3 4">
    <name type="scientific">Acrocarpospora corrugata</name>
    <dbReference type="NCBI Taxonomy" id="35763"/>
    <lineage>
        <taxon>Bacteria</taxon>
        <taxon>Bacillati</taxon>
        <taxon>Actinomycetota</taxon>
        <taxon>Actinomycetes</taxon>
        <taxon>Streptosporangiales</taxon>
        <taxon>Streptosporangiaceae</taxon>
        <taxon>Acrocarpospora</taxon>
    </lineage>
</organism>
<dbReference type="GO" id="GO:0008270">
    <property type="term" value="F:zinc ion binding"/>
    <property type="evidence" value="ECO:0007669"/>
    <property type="project" value="UniProtKB-KW"/>
</dbReference>
<feature type="domain" description="SWIM-type" evidence="2">
    <location>
        <begin position="52"/>
        <end position="89"/>
    </location>
</feature>
<accession>A0A5M3W163</accession>
<dbReference type="RefSeq" id="WP_155338694.1">
    <property type="nucleotide sequence ID" value="NZ_BAAABN010000060.1"/>
</dbReference>
<dbReference type="InterPro" id="IPR007527">
    <property type="entry name" value="Znf_SWIM"/>
</dbReference>
<evidence type="ECO:0000259" key="2">
    <source>
        <dbReference type="PROSITE" id="PS50966"/>
    </source>
</evidence>
<keyword evidence="1" id="KW-0479">Metal-binding</keyword>
<keyword evidence="4" id="KW-1185">Reference proteome</keyword>
<keyword evidence="1" id="KW-0862">Zinc</keyword>
<comment type="caution">
    <text evidence="3">The sequence shown here is derived from an EMBL/GenBank/DDBJ whole genome shotgun (WGS) entry which is preliminary data.</text>
</comment>
<evidence type="ECO:0000313" key="3">
    <source>
        <dbReference type="EMBL" id="GES02474.1"/>
    </source>
</evidence>
<sequence length="557" mass="60476">MTRQAVTEELIREWSGGRAFDRGKVYFAQDRVEDLSVTESAATAVVDGSSVYDVRLDLADGRMWGECSCPQGDDGKFCKHCVATALAWMAEAGPLSVPEPPDKISDEALRTFLASQEHGWLAEELMRAATAAPMVRARLEVAAGAEAKNVLATERLRRDLALSVRIDDDETEEWLDGVKAAFAKVTDLSKAGFTGEATELAEYAIDLLAGVAEEDRFLVHQALAEAGRIHLAACSDGHPDPRALADRLVDQALATGTLFVDALPGYAGALGPDGLARYRERVEQAWRDLEPDPAGDPPPTAVLLRERLAEHEGGADGLITLAAGEPSSRQVLRIARVLAGEGKDGSALEWIRGGLARFDGEVALNDFGLDVDLRTLGAECLLRAGDQRGAVEFLWPVFIDSPSVRTYGMVAEAAGAHWPRWRERALTRLSEKLARYQTDHRFNVLVEIMLSEQDSEGAWQVARAGGVSQDLRLRAARARGATHPAEAYPVLLEAAEAAIEEKKKRQYAWAAQLLAEAQLLAGQCGHGQKFDQHMAGLRAEHKAKSALRAELNQARLP</sequence>
<evidence type="ECO:0000313" key="4">
    <source>
        <dbReference type="Proteomes" id="UP000334990"/>
    </source>
</evidence>
<dbReference type="OrthoDB" id="3677745at2"/>
<gene>
    <name evidence="3" type="ORF">Acor_45400</name>
</gene>
<dbReference type="AlphaFoldDB" id="A0A5M3W163"/>
<dbReference type="EMBL" id="BLAD01000058">
    <property type="protein sequence ID" value="GES02474.1"/>
    <property type="molecule type" value="Genomic_DNA"/>
</dbReference>
<dbReference type="Proteomes" id="UP000334990">
    <property type="component" value="Unassembled WGS sequence"/>
</dbReference>
<proteinExistence type="predicted"/>
<reference evidence="3 4" key="1">
    <citation type="submission" date="2019-10" db="EMBL/GenBank/DDBJ databases">
        <title>Whole genome shotgun sequence of Acrocarpospora corrugata NBRC 13972.</title>
        <authorList>
            <person name="Ichikawa N."/>
            <person name="Kimura A."/>
            <person name="Kitahashi Y."/>
            <person name="Komaki H."/>
            <person name="Oguchi A."/>
        </authorList>
    </citation>
    <scope>NUCLEOTIDE SEQUENCE [LARGE SCALE GENOMIC DNA]</scope>
    <source>
        <strain evidence="3 4">NBRC 13972</strain>
    </source>
</reference>
<keyword evidence="1" id="KW-0863">Zinc-finger</keyword>
<evidence type="ECO:0000256" key="1">
    <source>
        <dbReference type="PROSITE-ProRule" id="PRU00325"/>
    </source>
</evidence>
<name>A0A5M3W163_9ACTN</name>
<protein>
    <recommendedName>
        <fullName evidence="2">SWIM-type domain-containing protein</fullName>
    </recommendedName>
</protein>
<dbReference type="PROSITE" id="PS50966">
    <property type="entry name" value="ZF_SWIM"/>
    <property type="match status" value="1"/>
</dbReference>